<dbReference type="InterPro" id="IPR016032">
    <property type="entry name" value="Sig_transdc_resp-reg_C-effctor"/>
</dbReference>
<reference evidence="2 3" key="1">
    <citation type="submission" date="2019-09" db="EMBL/GenBank/DDBJ databases">
        <authorList>
            <person name="Chandra G."/>
            <person name="Truman W A."/>
        </authorList>
    </citation>
    <scope>NUCLEOTIDE SEQUENCE [LARGE SCALE GENOMIC DNA]</scope>
    <source>
        <strain evidence="2">PS624</strain>
    </source>
</reference>
<gene>
    <name evidence="2" type="primary">exaE</name>
    <name evidence="2" type="ORF">PS624_06033</name>
</gene>
<dbReference type="AlphaFoldDB" id="A0A5E6Y6L6"/>
<dbReference type="InterPro" id="IPR000792">
    <property type="entry name" value="Tscrpt_reg_LuxR_C"/>
</dbReference>
<accession>A0A5E6Y6L6</accession>
<dbReference type="GO" id="GO:0003677">
    <property type="term" value="F:DNA binding"/>
    <property type="evidence" value="ECO:0007669"/>
    <property type="project" value="InterPro"/>
</dbReference>
<organism evidence="2 3">
    <name type="scientific">Pseudomonas fluorescens</name>
    <dbReference type="NCBI Taxonomy" id="294"/>
    <lineage>
        <taxon>Bacteria</taxon>
        <taxon>Pseudomonadati</taxon>
        <taxon>Pseudomonadota</taxon>
        <taxon>Gammaproteobacteria</taxon>
        <taxon>Pseudomonadales</taxon>
        <taxon>Pseudomonadaceae</taxon>
        <taxon>Pseudomonas</taxon>
    </lineage>
</organism>
<proteinExistence type="predicted"/>
<name>A0A5E6Y6L6_PSEFL</name>
<feature type="domain" description="HTH luxR-type" evidence="1">
    <location>
        <begin position="1"/>
        <end position="42"/>
    </location>
</feature>
<sequence length="48" mass="5116">MRSIASQLCISSKTVSNHLTLLKSKLRVSSQAELVHLALQAGLLKAVA</sequence>
<evidence type="ECO:0000313" key="2">
    <source>
        <dbReference type="EMBL" id="VVN48504.1"/>
    </source>
</evidence>
<dbReference type="SUPFAM" id="SSF46894">
    <property type="entry name" value="C-terminal effector domain of the bipartite response regulators"/>
    <property type="match status" value="1"/>
</dbReference>
<dbReference type="GO" id="GO:0006355">
    <property type="term" value="P:regulation of DNA-templated transcription"/>
    <property type="evidence" value="ECO:0007669"/>
    <property type="project" value="InterPro"/>
</dbReference>
<dbReference type="Pfam" id="PF00196">
    <property type="entry name" value="GerE"/>
    <property type="match status" value="1"/>
</dbReference>
<evidence type="ECO:0000313" key="3">
    <source>
        <dbReference type="Proteomes" id="UP000326241"/>
    </source>
</evidence>
<evidence type="ECO:0000259" key="1">
    <source>
        <dbReference type="PROSITE" id="PS50043"/>
    </source>
</evidence>
<dbReference type="InterPro" id="IPR036388">
    <property type="entry name" value="WH-like_DNA-bd_sf"/>
</dbReference>
<dbReference type="EMBL" id="CABVGZ010000181">
    <property type="protein sequence ID" value="VVN48504.1"/>
    <property type="molecule type" value="Genomic_DNA"/>
</dbReference>
<dbReference type="PROSITE" id="PS50043">
    <property type="entry name" value="HTH_LUXR_2"/>
    <property type="match status" value="1"/>
</dbReference>
<protein>
    <submittedName>
        <fullName evidence="2">Transcriptional activator protein ExaE</fullName>
    </submittedName>
</protein>
<dbReference type="Proteomes" id="UP000326241">
    <property type="component" value="Unassembled WGS sequence"/>
</dbReference>
<dbReference type="Gene3D" id="1.10.10.10">
    <property type="entry name" value="Winged helix-like DNA-binding domain superfamily/Winged helix DNA-binding domain"/>
    <property type="match status" value="1"/>
</dbReference>